<reference evidence="1 2" key="1">
    <citation type="journal article" date="2010" name="Int. J. Syst. Evol. Microbiol.">
        <title>Bacillus horneckiae sp. nov., isolated from a spacecraft-assembly clean room.</title>
        <authorList>
            <person name="Vaishampayan P."/>
            <person name="Probst A."/>
            <person name="Krishnamurthi S."/>
            <person name="Ghosh S."/>
            <person name="Osman S."/>
            <person name="McDowall A."/>
            <person name="Ruckmani A."/>
            <person name="Mayilraj S."/>
            <person name="Venkateswaran K."/>
        </authorList>
    </citation>
    <scope>NUCLEOTIDE SEQUENCE [LARGE SCALE GENOMIC DNA]</scope>
    <source>
        <strain evidence="2">1PO1SC</strain>
    </source>
</reference>
<proteinExistence type="predicted"/>
<comment type="caution">
    <text evidence="1">The sequence shown here is derived from an EMBL/GenBank/DDBJ whole genome shotgun (WGS) entry which is preliminary data.</text>
</comment>
<accession>A0A2N0ZMY8</accession>
<name>A0A2N0ZMY8_9BACI</name>
<dbReference type="EMBL" id="PISD01000003">
    <property type="protein sequence ID" value="PKG30880.1"/>
    <property type="molecule type" value="Genomic_DNA"/>
</dbReference>
<evidence type="ECO:0000313" key="2">
    <source>
        <dbReference type="Proteomes" id="UP000233343"/>
    </source>
</evidence>
<dbReference type="Proteomes" id="UP000233343">
    <property type="component" value="Unassembled WGS sequence"/>
</dbReference>
<organism evidence="1 2">
    <name type="scientific">Cytobacillus horneckiae</name>
    <dbReference type="NCBI Taxonomy" id="549687"/>
    <lineage>
        <taxon>Bacteria</taxon>
        <taxon>Bacillati</taxon>
        <taxon>Bacillota</taxon>
        <taxon>Bacilli</taxon>
        <taxon>Bacillales</taxon>
        <taxon>Bacillaceae</taxon>
        <taxon>Cytobacillus</taxon>
    </lineage>
</organism>
<evidence type="ECO:0000313" key="1">
    <source>
        <dbReference type="EMBL" id="PKG30880.1"/>
    </source>
</evidence>
<protein>
    <submittedName>
        <fullName evidence="1">Uncharacterized protein</fullName>
    </submittedName>
</protein>
<gene>
    <name evidence="1" type="ORF">CWS20_00875</name>
</gene>
<dbReference type="RefSeq" id="WP_101226190.1">
    <property type="nucleotide sequence ID" value="NZ_JARSFA010000064.1"/>
</dbReference>
<dbReference type="AlphaFoldDB" id="A0A2N0ZMY8"/>
<keyword evidence="2" id="KW-1185">Reference proteome</keyword>
<sequence length="180" mass="21530">MELKIKNEENRELLGDTLHHFTYFTSATRQPKVSIIVPLKQSIFKVKKSIDRSRMEHLARKLKELNKYEESEPERYKPYKRRTLQEAEGIFSTFIPLEEERNYIEQFILEAASSLYHVHLKPSDYSVYVVPSRIGGWETYISEYIRPFIQREEEAILVENKHFNKDRHSFLITFNKGESK</sequence>